<protein>
    <submittedName>
        <fullName evidence="2">Uncharacterized protein</fullName>
    </submittedName>
</protein>
<comment type="caution">
    <text evidence="2">The sequence shown here is derived from an EMBL/GenBank/DDBJ whole genome shotgun (WGS) entry which is preliminary data.</text>
</comment>
<dbReference type="AlphaFoldDB" id="A0A9W4TPJ2"/>
<name>A0A9W4TPJ2_9PROT</name>
<dbReference type="Proteomes" id="UP001154259">
    <property type="component" value="Unassembled WGS sequence"/>
</dbReference>
<feature type="signal peptide" evidence="1">
    <location>
        <begin position="1"/>
        <end position="26"/>
    </location>
</feature>
<dbReference type="Proteomes" id="UP001154255">
    <property type="component" value="Unassembled WGS sequence"/>
</dbReference>
<reference evidence="2" key="1">
    <citation type="submission" date="2022-10" db="EMBL/GenBank/DDBJ databases">
        <authorList>
            <person name="Botero Cardona J."/>
        </authorList>
    </citation>
    <scope>NUCLEOTIDE SEQUENCE</scope>
    <source>
        <strain evidence="2">LMG 31819</strain>
        <strain evidence="3">R-53529</strain>
    </source>
</reference>
<organism evidence="2 4">
    <name type="scientific">Commensalibacter communis</name>
    <dbReference type="NCBI Taxonomy" id="2972786"/>
    <lineage>
        <taxon>Bacteria</taxon>
        <taxon>Pseudomonadati</taxon>
        <taxon>Pseudomonadota</taxon>
        <taxon>Alphaproteobacteria</taxon>
        <taxon>Acetobacterales</taxon>
        <taxon>Acetobacteraceae</taxon>
    </lineage>
</organism>
<dbReference type="EMBL" id="CAMXCM010000004">
    <property type="protein sequence ID" value="CAI3948703.1"/>
    <property type="molecule type" value="Genomic_DNA"/>
</dbReference>
<evidence type="ECO:0000313" key="4">
    <source>
        <dbReference type="Proteomes" id="UP001154255"/>
    </source>
</evidence>
<evidence type="ECO:0000256" key="1">
    <source>
        <dbReference type="SAM" id="SignalP"/>
    </source>
</evidence>
<dbReference type="EMBL" id="CAMXCS010000003">
    <property type="protein sequence ID" value="CAI3949193.1"/>
    <property type="molecule type" value="Genomic_DNA"/>
</dbReference>
<keyword evidence="1" id="KW-0732">Signal</keyword>
<sequence>MCKKSLLRAIPTIISVSLLSSSLAMAQQPVTTAAASKLSFPAPALLDEDNGYQLQHNNTYGNWSIVAGQPYASLLWQQPNSSIKLYITPSAHMISIDVVAKKKENRALRLPFITWNIKNVSVVLNKISDREGWVQFSTAVYTQNIDKLVSALESDSPMVINLSTLTSIPISTDGLRSAMNDFIQLIRQNNLIAPKPLALNEVQDDSFVPLDGMSPQLFPLYQETNYYVKQCLTMTKPGQEKMRTDICLRRNDLLKQMEKKGWCWGSNDPDQHDKDKIWRKCIMSPKGEVDKIKEKTKKDFEKAKAITNN</sequence>
<proteinExistence type="predicted"/>
<evidence type="ECO:0000313" key="2">
    <source>
        <dbReference type="EMBL" id="CAI3948703.1"/>
    </source>
</evidence>
<accession>A0A9W4TPJ2</accession>
<keyword evidence="5" id="KW-1185">Reference proteome</keyword>
<feature type="chain" id="PRO_5040916710" evidence="1">
    <location>
        <begin position="27"/>
        <end position="309"/>
    </location>
</feature>
<evidence type="ECO:0000313" key="3">
    <source>
        <dbReference type="EMBL" id="CAI3949193.1"/>
    </source>
</evidence>
<dbReference type="RefSeq" id="WP_271790025.1">
    <property type="nucleotide sequence ID" value="NZ_CAMXCM010000004.1"/>
</dbReference>
<evidence type="ECO:0000313" key="5">
    <source>
        <dbReference type="Proteomes" id="UP001154259"/>
    </source>
</evidence>
<gene>
    <name evidence="3" type="ORF">R53529_LOCUS1594</name>
    <name evidence="2" type="ORF">R53530_LOCUS1688</name>
</gene>